<evidence type="ECO:0000256" key="2">
    <source>
        <dbReference type="SAM" id="MobiDB-lite"/>
    </source>
</evidence>
<dbReference type="Proteomes" id="UP000270094">
    <property type="component" value="Unassembled WGS sequence"/>
</dbReference>
<sequence length="158" mass="18346">MIADMIEKTTLEPFRQRIYEPSNGEDSAAGEASNMEAPVAGSSLEVSPPSGSQRAASPPPVRNQRLSPPVLRNKRKLSDQKEETNKDSIDFNLQIKRDFDFDHLKDRRRALEEDMRYARAKLEAVTAERDFWMAKIDVLDLERQFWMSELERSLRDRY</sequence>
<protein>
    <submittedName>
        <fullName evidence="3">Uncharacterized protein</fullName>
    </submittedName>
</protein>
<evidence type="ECO:0000256" key="1">
    <source>
        <dbReference type="SAM" id="Coils"/>
    </source>
</evidence>
<feature type="compositionally biased region" description="Basic and acidic residues" evidence="2">
    <location>
        <begin position="1"/>
        <end position="18"/>
    </location>
</feature>
<feature type="coiled-coil region" evidence="1">
    <location>
        <begin position="101"/>
        <end position="128"/>
    </location>
</feature>
<dbReference type="EMBL" id="UYYB01125716">
    <property type="protein sequence ID" value="VDM83842.1"/>
    <property type="molecule type" value="Genomic_DNA"/>
</dbReference>
<keyword evidence="4" id="KW-1185">Reference proteome</keyword>
<dbReference type="AlphaFoldDB" id="A0A3P7LXF7"/>
<proteinExistence type="predicted"/>
<evidence type="ECO:0000313" key="4">
    <source>
        <dbReference type="Proteomes" id="UP000270094"/>
    </source>
</evidence>
<gene>
    <name evidence="3" type="ORF">SVUK_LOCUS18840</name>
</gene>
<accession>A0A3P7LXF7</accession>
<keyword evidence="1" id="KW-0175">Coiled coil</keyword>
<reference evidence="3 4" key="1">
    <citation type="submission" date="2018-11" db="EMBL/GenBank/DDBJ databases">
        <authorList>
            <consortium name="Pathogen Informatics"/>
        </authorList>
    </citation>
    <scope>NUCLEOTIDE SEQUENCE [LARGE SCALE GENOMIC DNA]</scope>
</reference>
<name>A0A3P7LXF7_STRVU</name>
<organism evidence="3 4">
    <name type="scientific">Strongylus vulgaris</name>
    <name type="common">Blood worm</name>
    <dbReference type="NCBI Taxonomy" id="40348"/>
    <lineage>
        <taxon>Eukaryota</taxon>
        <taxon>Metazoa</taxon>
        <taxon>Ecdysozoa</taxon>
        <taxon>Nematoda</taxon>
        <taxon>Chromadorea</taxon>
        <taxon>Rhabditida</taxon>
        <taxon>Rhabditina</taxon>
        <taxon>Rhabditomorpha</taxon>
        <taxon>Strongyloidea</taxon>
        <taxon>Strongylidae</taxon>
        <taxon>Strongylus</taxon>
    </lineage>
</organism>
<evidence type="ECO:0000313" key="3">
    <source>
        <dbReference type="EMBL" id="VDM83842.1"/>
    </source>
</evidence>
<feature type="region of interest" description="Disordered" evidence="2">
    <location>
        <begin position="1"/>
        <end position="88"/>
    </location>
</feature>
<feature type="compositionally biased region" description="Basic and acidic residues" evidence="2">
    <location>
        <begin position="76"/>
        <end position="88"/>
    </location>
</feature>